<evidence type="ECO:0000313" key="2">
    <source>
        <dbReference type="Proteomes" id="UP000326838"/>
    </source>
</evidence>
<dbReference type="Pfam" id="PF20242">
    <property type="entry name" value="Emfourin"/>
    <property type="match status" value="1"/>
</dbReference>
<dbReference type="AlphaFoldDB" id="A0A5N0T5N9"/>
<dbReference type="Proteomes" id="UP000326838">
    <property type="component" value="Unassembled WGS sequence"/>
</dbReference>
<protein>
    <submittedName>
        <fullName evidence="1">Uncharacterized protein</fullName>
    </submittedName>
</protein>
<organism evidence="1 2">
    <name type="scientific">Microbacterium caowuchunii</name>
    <dbReference type="NCBI Taxonomy" id="2614638"/>
    <lineage>
        <taxon>Bacteria</taxon>
        <taxon>Bacillati</taxon>
        <taxon>Actinomycetota</taxon>
        <taxon>Actinomycetes</taxon>
        <taxon>Micrococcales</taxon>
        <taxon>Microbacteriaceae</taxon>
        <taxon>Microbacterium</taxon>
    </lineage>
</organism>
<reference evidence="2" key="1">
    <citation type="submission" date="2019-09" db="EMBL/GenBank/DDBJ databases">
        <title>Mumia zhuanghuii sp. nov. isolated from the intestinal contents of plateau pika (Ochotona curzoniae) in the Qinghai-Tibet plateau of China.</title>
        <authorList>
            <person name="Tian Z."/>
        </authorList>
    </citation>
    <scope>NUCLEOTIDE SEQUENCE [LARGE SCALE GENOMIC DNA]</scope>
    <source>
        <strain evidence="2">L-033</strain>
    </source>
</reference>
<dbReference type="RefSeq" id="WP_150895156.1">
    <property type="nucleotide sequence ID" value="NZ_VYUY01000020.1"/>
</dbReference>
<keyword evidence="2" id="KW-1185">Reference proteome</keyword>
<name>A0A5N0T5N9_9MICO</name>
<dbReference type="EMBL" id="VYUY01000020">
    <property type="protein sequence ID" value="KAA9130365.1"/>
    <property type="molecule type" value="Genomic_DNA"/>
</dbReference>
<accession>A0A5N0T5N9</accession>
<sequence>MSETAGPDDDTLLVRVVRTGGIAGIRRQWQVRPAGRDADRWMALIDRCPWRAVPDRTPAPDRFVWDICVRTPEGQRRCSLGERQLTGPWRELVDAVREAAGRPSPDTR</sequence>
<proteinExistence type="predicted"/>
<gene>
    <name evidence="1" type="ORF">F6B40_14125</name>
</gene>
<dbReference type="InterPro" id="IPR049457">
    <property type="entry name" value="Emfourin"/>
</dbReference>
<evidence type="ECO:0000313" key="1">
    <source>
        <dbReference type="EMBL" id="KAA9130365.1"/>
    </source>
</evidence>
<comment type="caution">
    <text evidence="1">The sequence shown here is derived from an EMBL/GenBank/DDBJ whole genome shotgun (WGS) entry which is preliminary data.</text>
</comment>